<keyword evidence="2" id="KW-1185">Reference proteome</keyword>
<proteinExistence type="predicted"/>
<accession>A0A9N8ZVK2</accession>
<dbReference type="OrthoDB" id="2410986at2759"/>
<gene>
    <name evidence="1" type="ORF">DEBURN_LOCUS5058</name>
</gene>
<evidence type="ECO:0000313" key="2">
    <source>
        <dbReference type="Proteomes" id="UP000789706"/>
    </source>
</evidence>
<dbReference type="EMBL" id="CAJVPK010000425">
    <property type="protein sequence ID" value="CAG8508657.1"/>
    <property type="molecule type" value="Genomic_DNA"/>
</dbReference>
<dbReference type="AlphaFoldDB" id="A0A9N8ZVK2"/>
<name>A0A9N8ZVK2_9GLOM</name>
<organism evidence="1 2">
    <name type="scientific">Diversispora eburnea</name>
    <dbReference type="NCBI Taxonomy" id="1213867"/>
    <lineage>
        <taxon>Eukaryota</taxon>
        <taxon>Fungi</taxon>
        <taxon>Fungi incertae sedis</taxon>
        <taxon>Mucoromycota</taxon>
        <taxon>Glomeromycotina</taxon>
        <taxon>Glomeromycetes</taxon>
        <taxon>Diversisporales</taxon>
        <taxon>Diversisporaceae</taxon>
        <taxon>Diversispora</taxon>
    </lineage>
</organism>
<comment type="caution">
    <text evidence="1">The sequence shown here is derived from an EMBL/GenBank/DDBJ whole genome shotgun (WGS) entry which is preliminary data.</text>
</comment>
<dbReference type="Proteomes" id="UP000789706">
    <property type="component" value="Unassembled WGS sequence"/>
</dbReference>
<sequence>MGDDVKFGDIENDGCCSWSDGDGDDIKCEDGNKKYKKRKNGSGNLDFEKESRKSGRIIDVIEVKKDDFKQEV</sequence>
<protein>
    <submittedName>
        <fullName evidence="1">8553_t:CDS:1</fullName>
    </submittedName>
</protein>
<evidence type="ECO:0000313" key="1">
    <source>
        <dbReference type="EMBL" id="CAG8508657.1"/>
    </source>
</evidence>
<reference evidence="1" key="1">
    <citation type="submission" date="2021-06" db="EMBL/GenBank/DDBJ databases">
        <authorList>
            <person name="Kallberg Y."/>
            <person name="Tangrot J."/>
            <person name="Rosling A."/>
        </authorList>
    </citation>
    <scope>NUCLEOTIDE SEQUENCE</scope>
    <source>
        <strain evidence="1">AZ414A</strain>
    </source>
</reference>